<dbReference type="PROSITE" id="PS00061">
    <property type="entry name" value="ADH_SHORT"/>
    <property type="match status" value="1"/>
</dbReference>
<dbReference type="InterPro" id="IPR020904">
    <property type="entry name" value="Sc_DH/Rdtase_CS"/>
</dbReference>
<dbReference type="Pfam" id="PF13561">
    <property type="entry name" value="adh_short_C2"/>
    <property type="match status" value="1"/>
</dbReference>
<sequence>MVNQKRRPTPQDIPGQQLDYPASQRDMTPQPDSDLSNYQSANKLQNQVAIITGGDSGIGRAVAIAYALEGSEVAILYDQNDQDAQDTKEKVKEIANKDCLVIKKDVRDYSNCEQAIQQVIDRFGRLTILVNNAAYQMTQKKFEDISLEQFRRTMETNVFGYFYMVKAALPYLESGDTIINTGSIVGKMGKGMLVDYATSKGAVHSFTKSLAQNLGDRGIRVNSVVPGPVWTPNIPATMPEEKVDNYDTDGIMKRAAQPEELAPAYVFLASEDSSFVTGALYDVTGGQLAA</sequence>
<dbReference type="AlphaFoldDB" id="A3IQF9"/>
<dbReference type="Proteomes" id="UP000003781">
    <property type="component" value="Unassembled WGS sequence"/>
</dbReference>
<dbReference type="SUPFAM" id="SSF51735">
    <property type="entry name" value="NAD(P)-binding Rossmann-fold domains"/>
    <property type="match status" value="1"/>
</dbReference>
<dbReference type="OrthoDB" id="560660at2"/>
<feature type="region of interest" description="Disordered" evidence="3">
    <location>
        <begin position="1"/>
        <end position="35"/>
    </location>
</feature>
<dbReference type="FunFam" id="3.40.50.720:FF:000084">
    <property type="entry name" value="Short-chain dehydrogenase reductase"/>
    <property type="match status" value="1"/>
</dbReference>
<evidence type="ECO:0000256" key="3">
    <source>
        <dbReference type="SAM" id="MobiDB-lite"/>
    </source>
</evidence>
<dbReference type="PANTHER" id="PTHR48107:SF16">
    <property type="entry name" value="NADPH-DEPENDENT ALDEHYDE REDUCTASE 1, CHLOROPLASTIC"/>
    <property type="match status" value="1"/>
</dbReference>
<evidence type="ECO:0000313" key="5">
    <source>
        <dbReference type="Proteomes" id="UP000003781"/>
    </source>
</evidence>
<dbReference type="InterPro" id="IPR002347">
    <property type="entry name" value="SDR_fam"/>
</dbReference>
<protein>
    <submittedName>
        <fullName evidence="4">Probable oxidoreductase</fullName>
    </submittedName>
</protein>
<proteinExistence type="inferred from homology"/>
<keyword evidence="2" id="KW-0560">Oxidoreductase</keyword>
<accession>A3IQF9</accession>
<dbReference type="PRINTS" id="PR00081">
    <property type="entry name" value="GDHRDH"/>
</dbReference>
<organism evidence="4 5">
    <name type="scientific">Crocosphaera chwakensis CCY0110</name>
    <dbReference type="NCBI Taxonomy" id="391612"/>
    <lineage>
        <taxon>Bacteria</taxon>
        <taxon>Bacillati</taxon>
        <taxon>Cyanobacteriota</taxon>
        <taxon>Cyanophyceae</taxon>
        <taxon>Oscillatoriophycideae</taxon>
        <taxon>Chroococcales</taxon>
        <taxon>Aphanothecaceae</taxon>
        <taxon>Crocosphaera</taxon>
        <taxon>Crocosphaera chwakensis</taxon>
    </lineage>
</organism>
<evidence type="ECO:0000256" key="2">
    <source>
        <dbReference type="ARBA" id="ARBA00023002"/>
    </source>
</evidence>
<comment type="similarity">
    <text evidence="1">Belongs to the short-chain dehydrogenases/reductases (SDR) family.</text>
</comment>
<dbReference type="EMBL" id="AAXW01000015">
    <property type="protein sequence ID" value="EAZ91234.1"/>
    <property type="molecule type" value="Genomic_DNA"/>
</dbReference>
<dbReference type="RefSeq" id="WP_008275625.1">
    <property type="nucleotide sequence ID" value="NZ_AAXW01000015.1"/>
</dbReference>
<feature type="compositionally biased region" description="Polar residues" evidence="3">
    <location>
        <begin position="25"/>
        <end position="35"/>
    </location>
</feature>
<reference evidence="4 5" key="1">
    <citation type="submission" date="2007-03" db="EMBL/GenBank/DDBJ databases">
        <authorList>
            <person name="Stal L."/>
            <person name="Ferriera S."/>
            <person name="Johnson J."/>
            <person name="Kravitz S."/>
            <person name="Beeson K."/>
            <person name="Sutton G."/>
            <person name="Rogers Y.-H."/>
            <person name="Friedman R."/>
            <person name="Frazier M."/>
            <person name="Venter J.C."/>
        </authorList>
    </citation>
    <scope>NUCLEOTIDE SEQUENCE [LARGE SCALE GENOMIC DNA]</scope>
    <source>
        <strain evidence="4 5">CCY0110</strain>
    </source>
</reference>
<comment type="caution">
    <text evidence="4">The sequence shown here is derived from an EMBL/GenBank/DDBJ whole genome shotgun (WGS) entry which is preliminary data.</text>
</comment>
<dbReference type="Gene3D" id="3.40.50.720">
    <property type="entry name" value="NAD(P)-binding Rossmann-like Domain"/>
    <property type="match status" value="1"/>
</dbReference>
<dbReference type="PRINTS" id="PR00080">
    <property type="entry name" value="SDRFAMILY"/>
</dbReference>
<name>A3IQF9_9CHRO</name>
<keyword evidence="5" id="KW-1185">Reference proteome</keyword>
<evidence type="ECO:0000313" key="4">
    <source>
        <dbReference type="EMBL" id="EAZ91234.1"/>
    </source>
</evidence>
<dbReference type="InterPro" id="IPR036291">
    <property type="entry name" value="NAD(P)-bd_dom_sf"/>
</dbReference>
<dbReference type="PANTHER" id="PTHR48107">
    <property type="entry name" value="NADPH-DEPENDENT ALDEHYDE REDUCTASE-LIKE PROTEIN, CHLOROPLASTIC-RELATED"/>
    <property type="match status" value="1"/>
</dbReference>
<gene>
    <name evidence="4" type="ORF">CY0110_11442</name>
</gene>
<dbReference type="GO" id="GO:0016614">
    <property type="term" value="F:oxidoreductase activity, acting on CH-OH group of donors"/>
    <property type="evidence" value="ECO:0007669"/>
    <property type="project" value="UniProtKB-ARBA"/>
</dbReference>
<dbReference type="eggNOG" id="COG1028">
    <property type="taxonomic scope" value="Bacteria"/>
</dbReference>
<evidence type="ECO:0000256" key="1">
    <source>
        <dbReference type="ARBA" id="ARBA00006484"/>
    </source>
</evidence>